<keyword evidence="2" id="KW-1133">Transmembrane helix</keyword>
<dbReference type="AlphaFoldDB" id="A0A8J7ITL0"/>
<feature type="transmembrane region" description="Helical" evidence="2">
    <location>
        <begin position="62"/>
        <end position="84"/>
    </location>
</feature>
<organism evidence="3 4">
    <name type="scientific">Lusitaniella coriacea LEGE 07157</name>
    <dbReference type="NCBI Taxonomy" id="945747"/>
    <lineage>
        <taxon>Bacteria</taxon>
        <taxon>Bacillati</taxon>
        <taxon>Cyanobacteriota</taxon>
        <taxon>Cyanophyceae</taxon>
        <taxon>Spirulinales</taxon>
        <taxon>Lusitaniellaceae</taxon>
        <taxon>Lusitaniella</taxon>
    </lineage>
</organism>
<dbReference type="SUPFAM" id="SSF58042">
    <property type="entry name" value="Outer membrane lipoprotein"/>
    <property type="match status" value="1"/>
</dbReference>
<dbReference type="EMBL" id="JADEWZ010000018">
    <property type="protein sequence ID" value="MBE9116927.1"/>
    <property type="molecule type" value="Genomic_DNA"/>
</dbReference>
<keyword evidence="2" id="KW-0812">Transmembrane</keyword>
<reference evidence="3" key="1">
    <citation type="submission" date="2020-10" db="EMBL/GenBank/DDBJ databases">
        <authorList>
            <person name="Castelo-Branco R."/>
            <person name="Eusebio N."/>
            <person name="Adriana R."/>
            <person name="Vieira A."/>
            <person name="Brugerolle De Fraissinette N."/>
            <person name="Rezende De Castro R."/>
            <person name="Schneider M.P."/>
            <person name="Vasconcelos V."/>
            <person name="Leao P.N."/>
        </authorList>
    </citation>
    <scope>NUCLEOTIDE SEQUENCE</scope>
    <source>
        <strain evidence="3">LEGE 07157</strain>
    </source>
</reference>
<feature type="coiled-coil region" evidence="1">
    <location>
        <begin position="18"/>
        <end position="52"/>
    </location>
</feature>
<dbReference type="RefSeq" id="WP_194030013.1">
    <property type="nucleotide sequence ID" value="NZ_JADEWZ010000018.1"/>
</dbReference>
<dbReference type="Gene3D" id="1.20.5.190">
    <property type="match status" value="1"/>
</dbReference>
<dbReference type="Proteomes" id="UP000654482">
    <property type="component" value="Unassembled WGS sequence"/>
</dbReference>
<sequence length="86" mass="9708">MTSAPSREPTLTDVIVKLDDLSTDVDKLSTRVDRLSTDFEKLSTDVEKFNDRFTNYQQATQWVVQLAFTLIASATITVIITAVVRR</sequence>
<accession>A0A8J7ITL0</accession>
<keyword evidence="1" id="KW-0175">Coiled coil</keyword>
<comment type="caution">
    <text evidence="3">The sequence shown here is derived from an EMBL/GenBank/DDBJ whole genome shotgun (WGS) entry which is preliminary data.</text>
</comment>
<gene>
    <name evidence="3" type="ORF">IQ249_13550</name>
</gene>
<protein>
    <submittedName>
        <fullName evidence="3">Uncharacterized protein</fullName>
    </submittedName>
</protein>
<proteinExistence type="predicted"/>
<evidence type="ECO:0000313" key="4">
    <source>
        <dbReference type="Proteomes" id="UP000654482"/>
    </source>
</evidence>
<keyword evidence="2" id="KW-0472">Membrane</keyword>
<keyword evidence="4" id="KW-1185">Reference proteome</keyword>
<evidence type="ECO:0000256" key="1">
    <source>
        <dbReference type="SAM" id="Coils"/>
    </source>
</evidence>
<evidence type="ECO:0000256" key="2">
    <source>
        <dbReference type="SAM" id="Phobius"/>
    </source>
</evidence>
<name>A0A8J7ITL0_9CYAN</name>
<evidence type="ECO:0000313" key="3">
    <source>
        <dbReference type="EMBL" id="MBE9116927.1"/>
    </source>
</evidence>